<dbReference type="FunFam" id="2.60.40.60:FF:000004">
    <property type="entry name" value="Protocadherin 1 gamma 2"/>
    <property type="match status" value="1"/>
</dbReference>
<feature type="compositionally biased region" description="Polar residues" evidence="14">
    <location>
        <begin position="807"/>
        <end position="844"/>
    </location>
</feature>
<dbReference type="InParanoid" id="A0A7N4P5X4"/>
<keyword evidence="19" id="KW-1185">Reference proteome</keyword>
<evidence type="ECO:0000256" key="4">
    <source>
        <dbReference type="ARBA" id="ARBA00022692"/>
    </source>
</evidence>
<dbReference type="FunCoup" id="A0A7N4P5X4">
    <property type="interactions" value="280"/>
</dbReference>
<comment type="function">
    <text evidence="1">Potential calcium-dependent cell-adhesion protein. May be involved in the establishment and maintenance of specific neuronal connections in the brain.</text>
</comment>
<proteinExistence type="predicted"/>
<evidence type="ECO:0000256" key="12">
    <source>
        <dbReference type="ARBA" id="ARBA00074462"/>
    </source>
</evidence>
<dbReference type="SMART" id="SM00112">
    <property type="entry name" value="CA"/>
    <property type="match status" value="6"/>
</dbReference>
<evidence type="ECO:0000256" key="3">
    <source>
        <dbReference type="ARBA" id="ARBA00022475"/>
    </source>
</evidence>
<dbReference type="PANTHER" id="PTHR24028:SF236">
    <property type="entry name" value="PROTOCADHERIN GAMMA-C3"/>
    <property type="match status" value="1"/>
</dbReference>
<dbReference type="FunFam" id="2.60.40.60:FF:000002">
    <property type="entry name" value="Protocadherin alpha 2"/>
    <property type="match status" value="1"/>
</dbReference>
<evidence type="ECO:0000256" key="15">
    <source>
        <dbReference type="SAM" id="Phobius"/>
    </source>
</evidence>
<dbReference type="InterPro" id="IPR002126">
    <property type="entry name" value="Cadherin-like_dom"/>
</dbReference>
<protein>
    <recommendedName>
        <fullName evidence="12">Protocadherin gamma-C3</fullName>
    </recommendedName>
</protein>
<dbReference type="AlphaFoldDB" id="A0A7N4P5X4"/>
<evidence type="ECO:0000256" key="7">
    <source>
        <dbReference type="ARBA" id="ARBA00022837"/>
    </source>
</evidence>
<evidence type="ECO:0000256" key="6">
    <source>
        <dbReference type="ARBA" id="ARBA00022737"/>
    </source>
</evidence>
<dbReference type="Pfam" id="PF08266">
    <property type="entry name" value="Cadherin_2"/>
    <property type="match status" value="1"/>
</dbReference>
<evidence type="ECO:0000256" key="16">
    <source>
        <dbReference type="SAM" id="SignalP"/>
    </source>
</evidence>
<evidence type="ECO:0000256" key="5">
    <source>
        <dbReference type="ARBA" id="ARBA00022729"/>
    </source>
</evidence>
<dbReference type="InterPro" id="IPR032455">
    <property type="entry name" value="Cadherin_C"/>
</dbReference>
<dbReference type="FunFam" id="2.60.40.60:FF:000018">
    <property type="entry name" value="Protocadherin gamma c3"/>
    <property type="match status" value="1"/>
</dbReference>
<keyword evidence="9 15" id="KW-1133">Transmembrane helix</keyword>
<dbReference type="PRINTS" id="PR00205">
    <property type="entry name" value="CADHERIN"/>
</dbReference>
<dbReference type="Pfam" id="PF15974">
    <property type="entry name" value="Cadherin_tail"/>
    <property type="match status" value="1"/>
</dbReference>
<evidence type="ECO:0000256" key="13">
    <source>
        <dbReference type="PROSITE-ProRule" id="PRU00043"/>
    </source>
</evidence>
<feature type="domain" description="Cadherin" evidence="17">
    <location>
        <begin position="136"/>
        <end position="244"/>
    </location>
</feature>
<evidence type="ECO:0000256" key="2">
    <source>
        <dbReference type="ARBA" id="ARBA00004251"/>
    </source>
</evidence>
<organism evidence="18 19">
    <name type="scientific">Sarcophilus harrisii</name>
    <name type="common">Tasmanian devil</name>
    <name type="synonym">Sarcophilus laniarius</name>
    <dbReference type="NCBI Taxonomy" id="9305"/>
    <lineage>
        <taxon>Eukaryota</taxon>
        <taxon>Metazoa</taxon>
        <taxon>Chordata</taxon>
        <taxon>Craniata</taxon>
        <taxon>Vertebrata</taxon>
        <taxon>Euteleostomi</taxon>
        <taxon>Mammalia</taxon>
        <taxon>Metatheria</taxon>
        <taxon>Dasyuromorphia</taxon>
        <taxon>Dasyuridae</taxon>
        <taxon>Sarcophilus</taxon>
    </lineage>
</organism>
<keyword evidence="11" id="KW-0325">Glycoprotein</keyword>
<dbReference type="InterPro" id="IPR050174">
    <property type="entry name" value="Protocadherin/Cadherin-CA"/>
</dbReference>
<comment type="subcellular location">
    <subcellularLocation>
        <location evidence="2">Cell membrane</location>
        <topology evidence="2">Single-pass type I membrane protein</topology>
    </subcellularLocation>
</comment>
<dbReference type="InterPro" id="IPR013164">
    <property type="entry name" value="Cadherin_N"/>
</dbReference>
<feature type="compositionally biased region" description="Basic residues" evidence="14">
    <location>
        <begin position="924"/>
        <end position="933"/>
    </location>
</feature>
<dbReference type="GeneTree" id="ENSGT00940000164266"/>
<dbReference type="InterPro" id="IPR015919">
    <property type="entry name" value="Cadherin-like_sf"/>
</dbReference>
<evidence type="ECO:0000256" key="1">
    <source>
        <dbReference type="ARBA" id="ARBA00003436"/>
    </source>
</evidence>
<dbReference type="Ensembl" id="ENSSHAT00000051784.1">
    <property type="protein sequence ID" value="ENSSHAP00000032800.1"/>
    <property type="gene ID" value="ENSSHAG00000029672.1"/>
</dbReference>
<dbReference type="Proteomes" id="UP000007648">
    <property type="component" value="Unassembled WGS sequence"/>
</dbReference>
<dbReference type="PANTHER" id="PTHR24028">
    <property type="entry name" value="CADHERIN-87A"/>
    <property type="match status" value="1"/>
</dbReference>
<keyword evidence="4 15" id="KW-0812">Transmembrane</keyword>
<dbReference type="PROSITE" id="PS50268">
    <property type="entry name" value="CADHERIN_2"/>
    <property type="match status" value="6"/>
</dbReference>
<evidence type="ECO:0000313" key="19">
    <source>
        <dbReference type="Proteomes" id="UP000007648"/>
    </source>
</evidence>
<keyword evidence="3" id="KW-1003">Cell membrane</keyword>
<feature type="domain" description="Cadherin" evidence="17">
    <location>
        <begin position="245"/>
        <end position="352"/>
    </location>
</feature>
<evidence type="ECO:0000259" key="17">
    <source>
        <dbReference type="PROSITE" id="PS50268"/>
    </source>
</evidence>
<reference evidence="18" key="3">
    <citation type="submission" date="2025-09" db="UniProtKB">
        <authorList>
            <consortium name="Ensembl"/>
        </authorList>
    </citation>
    <scope>IDENTIFICATION</scope>
</reference>
<dbReference type="GO" id="GO:0005509">
    <property type="term" value="F:calcium ion binding"/>
    <property type="evidence" value="ECO:0007669"/>
    <property type="project" value="UniProtKB-UniRule"/>
</dbReference>
<keyword evidence="10 15" id="KW-0472">Membrane</keyword>
<feature type="domain" description="Cadherin" evidence="17">
    <location>
        <begin position="597"/>
        <end position="677"/>
    </location>
</feature>
<evidence type="ECO:0000313" key="18">
    <source>
        <dbReference type="Ensembl" id="ENSSHAP00000032800.1"/>
    </source>
</evidence>
<keyword evidence="5 16" id="KW-0732">Signal</keyword>
<dbReference type="Pfam" id="PF16492">
    <property type="entry name" value="Cadherin_C_2"/>
    <property type="match status" value="1"/>
</dbReference>
<keyword evidence="8" id="KW-0130">Cell adhesion</keyword>
<feature type="chain" id="PRO_5029624056" description="Protocadherin gamma-C3" evidence="16">
    <location>
        <begin position="32"/>
        <end position="947"/>
    </location>
</feature>
<name>A0A7N4P5X4_SARHA</name>
<evidence type="ECO:0000256" key="9">
    <source>
        <dbReference type="ARBA" id="ARBA00022989"/>
    </source>
</evidence>
<dbReference type="FunFam" id="2.60.40.60:FF:000185">
    <property type="entry name" value="Protocadherin 2 alpha c"/>
    <property type="match status" value="1"/>
</dbReference>
<dbReference type="PROSITE" id="PS00232">
    <property type="entry name" value="CADHERIN_1"/>
    <property type="match status" value="3"/>
</dbReference>
<feature type="region of interest" description="Disordered" evidence="14">
    <location>
        <begin position="909"/>
        <end position="947"/>
    </location>
</feature>
<reference evidence="18" key="2">
    <citation type="submission" date="2025-08" db="UniProtKB">
        <authorList>
            <consortium name="Ensembl"/>
        </authorList>
    </citation>
    <scope>IDENTIFICATION</scope>
</reference>
<dbReference type="FunFam" id="2.60.40.60:FF:000001">
    <property type="entry name" value="Protocadherin alpha 2"/>
    <property type="match status" value="1"/>
</dbReference>
<dbReference type="GO" id="GO:0005886">
    <property type="term" value="C:plasma membrane"/>
    <property type="evidence" value="ECO:0007669"/>
    <property type="project" value="UniProtKB-SubCell"/>
</dbReference>
<dbReference type="SUPFAM" id="SSF49313">
    <property type="entry name" value="Cadherin-like"/>
    <property type="match status" value="6"/>
</dbReference>
<feature type="domain" description="Cadherin" evidence="17">
    <location>
        <begin position="361"/>
        <end position="457"/>
    </location>
</feature>
<dbReference type="GO" id="GO:0007156">
    <property type="term" value="P:homophilic cell adhesion via plasma membrane adhesion molecules"/>
    <property type="evidence" value="ECO:0007669"/>
    <property type="project" value="InterPro"/>
</dbReference>
<evidence type="ECO:0000256" key="8">
    <source>
        <dbReference type="ARBA" id="ARBA00022889"/>
    </source>
</evidence>
<feature type="transmembrane region" description="Helical" evidence="15">
    <location>
        <begin position="692"/>
        <end position="718"/>
    </location>
</feature>
<dbReference type="FunFam" id="2.60.40.60:FF:000006">
    <property type="entry name" value="Protocadherin alpha 2"/>
    <property type="match status" value="1"/>
</dbReference>
<evidence type="ECO:0000256" key="14">
    <source>
        <dbReference type="SAM" id="MobiDB-lite"/>
    </source>
</evidence>
<feature type="region of interest" description="Disordered" evidence="14">
    <location>
        <begin position="805"/>
        <end position="844"/>
    </location>
</feature>
<reference evidence="18 19" key="1">
    <citation type="journal article" date="2011" name="Proc. Natl. Acad. Sci. U.S.A.">
        <title>Genetic diversity and population structure of the endangered marsupial Sarcophilus harrisii (Tasmanian devil).</title>
        <authorList>
            <person name="Miller W."/>
            <person name="Hayes V.M."/>
            <person name="Ratan A."/>
            <person name="Petersen D.C."/>
            <person name="Wittekindt N.E."/>
            <person name="Miller J."/>
            <person name="Walenz B."/>
            <person name="Knight J."/>
            <person name="Qi J."/>
            <person name="Zhao F."/>
            <person name="Wang Q."/>
            <person name="Bedoya-Reina O.C."/>
            <person name="Katiyar N."/>
            <person name="Tomsho L.P."/>
            <person name="Kasson L.M."/>
            <person name="Hardie R.A."/>
            <person name="Woodbridge P."/>
            <person name="Tindall E.A."/>
            <person name="Bertelsen M.F."/>
            <person name="Dixon D."/>
            <person name="Pyecroft S."/>
            <person name="Helgen K.M."/>
            <person name="Lesk A.M."/>
            <person name="Pringle T.H."/>
            <person name="Patterson N."/>
            <person name="Zhang Y."/>
            <person name="Kreiss A."/>
            <person name="Woods G.M."/>
            <person name="Jones M.E."/>
            <person name="Schuster S.C."/>
        </authorList>
    </citation>
    <scope>NUCLEOTIDE SEQUENCE [LARGE SCALE GENOMIC DNA]</scope>
</reference>
<dbReference type="Gene3D" id="2.60.40.60">
    <property type="entry name" value="Cadherins"/>
    <property type="match status" value="6"/>
</dbReference>
<feature type="domain" description="Cadherin" evidence="17">
    <location>
        <begin position="29"/>
        <end position="135"/>
    </location>
</feature>
<keyword evidence="6" id="KW-0677">Repeat</keyword>
<feature type="signal peptide" evidence="16">
    <location>
        <begin position="1"/>
        <end position="31"/>
    </location>
</feature>
<dbReference type="InterPro" id="IPR031904">
    <property type="entry name" value="Cadherin_CBD"/>
</dbReference>
<dbReference type="CDD" id="cd11304">
    <property type="entry name" value="Cadherin_repeat"/>
    <property type="match status" value="6"/>
</dbReference>
<dbReference type="InterPro" id="IPR020894">
    <property type="entry name" value="Cadherin_CS"/>
</dbReference>
<evidence type="ECO:0000256" key="11">
    <source>
        <dbReference type="ARBA" id="ARBA00023180"/>
    </source>
</evidence>
<dbReference type="Pfam" id="PF00028">
    <property type="entry name" value="Cadherin"/>
    <property type="match status" value="5"/>
</dbReference>
<keyword evidence="7 13" id="KW-0106">Calcium</keyword>
<feature type="domain" description="Cadherin" evidence="17">
    <location>
        <begin position="458"/>
        <end position="567"/>
    </location>
</feature>
<sequence>MVPAAGRSRRFSTGRVVGVLLLLGAWDSVSALISYEIPEERAKGFRVGNVVVDLGLDLSSLLERRLLVASGTGRRFFEVNRETGEMFVNERLDREELCGTLPSCTVTLELLMEKPLELQRVEVVIQDVNDNDPSFPTNGMKLEISEAVVPGARFPLESAHDPDVGINSLQTYELSENEHFVLSVQTREDGSKYAELVLEEALDREHERALELVLTALDGGTPARSARLPISITVLDANDNTPQFNHSLYRARVREDAAPGTPVVQVHATDLDEGLNGEVIYSFGSHNRARVRDLFSLDLVTGMLTVRGRLDFDDTKLYEIYIQAKDKGPNPEGAHCKVLVEVIDVNDNAPKIVVTSVYSPVPEDALPGTVVALLSVTDLDSGDNGLVSCEIPSGLPFSLTSSLKNYFTLTTSASLDREAVPEYNISITARDAGSPPLSTVTTLRVQVSDINDNPPQATKPSYDVYVEENNLAGIAILNLTVWDPDAPNNARLSFSLLDRNHQTGLVGRYFALHPESGVLSALVPLDYEDQREFELTVLVSDGGDPPLSTNISVNVFVIDRNDNAPQILYPRSGRSSTQSLPRGSGASHLLTRVVGWDADAGHNAWLSYSLLGASNQSLFSVGLRTGEISTTRPVQDNDPAWHKLEILIKDNGEPSLSTTVTLTVSVTELLPDAKAEFPSGLAPQEQNKNLTFYLLLSVILVSVGFAVTVLGVIIFRVYKWRKSKDLYSSSGTSLYRTPGPSLHVDAVRGGLMSPHLYHQVYLTTDSRRSDLLLKKPCAPSPMGSLQNTLRSCDPAFYRQVLGAESAPSVQQAPPNTDWRFSQAQRPGTSGSQNGDEGGTWPNNQFDTEMLQAMILASANEAADGSSTLGGGAGTMGLSARYGPQFTLQHVPDYRQNVYIPGSTATLANAAGKRDGKAPAGGNGNKKKSGKKEKKKAERLRAASPGAH</sequence>
<gene>
    <name evidence="18" type="primary">PCDHGC3</name>
</gene>
<evidence type="ECO:0000256" key="10">
    <source>
        <dbReference type="ARBA" id="ARBA00023136"/>
    </source>
</evidence>
<accession>A0A7N4P5X4</accession>